<dbReference type="Gene3D" id="3.20.20.70">
    <property type="entry name" value="Aldolase class I"/>
    <property type="match status" value="1"/>
</dbReference>
<keyword evidence="6" id="KW-0119">Carbohydrate metabolism</keyword>
<evidence type="ECO:0000259" key="7">
    <source>
        <dbReference type="SMART" id="SM00934"/>
    </source>
</evidence>
<dbReference type="CDD" id="cd04726">
    <property type="entry name" value="KGPDC_HPS"/>
    <property type="match status" value="1"/>
</dbReference>
<name>A0ABT1EA47_9FIRM</name>
<dbReference type="InterPro" id="IPR041710">
    <property type="entry name" value="HPS/KGPDC"/>
</dbReference>
<evidence type="ECO:0000313" key="8">
    <source>
        <dbReference type="EMBL" id="MCP1102698.1"/>
    </source>
</evidence>
<dbReference type="Pfam" id="PF00215">
    <property type="entry name" value="OMPdecase"/>
    <property type="match status" value="1"/>
</dbReference>
<evidence type="ECO:0000256" key="3">
    <source>
        <dbReference type="ARBA" id="ARBA00006350"/>
    </source>
</evidence>
<dbReference type="SMART" id="SM00934">
    <property type="entry name" value="OMPdecase"/>
    <property type="match status" value="1"/>
</dbReference>
<dbReference type="NCBIfam" id="TIGR03128">
    <property type="entry name" value="RuMP_HxlA"/>
    <property type="match status" value="1"/>
</dbReference>
<dbReference type="EMBL" id="JAMZFW010000013">
    <property type="protein sequence ID" value="MCP1102698.1"/>
    <property type="molecule type" value="Genomic_DNA"/>
</dbReference>
<evidence type="ECO:0000256" key="1">
    <source>
        <dbReference type="ARBA" id="ARBA00000718"/>
    </source>
</evidence>
<organism evidence="8 9">
    <name type="scientific">Aequitasia blattaphilus</name>
    <dbReference type="NCBI Taxonomy" id="2949332"/>
    <lineage>
        <taxon>Bacteria</taxon>
        <taxon>Bacillati</taxon>
        <taxon>Bacillota</taxon>
        <taxon>Clostridia</taxon>
        <taxon>Lachnospirales</taxon>
        <taxon>Lachnospiraceae</taxon>
        <taxon>Aequitasia</taxon>
    </lineage>
</organism>
<keyword evidence="9" id="KW-1185">Reference proteome</keyword>
<proteinExistence type="inferred from homology"/>
<comment type="similarity">
    <text evidence="3">Belongs to the HPS/KGPDC family. HPS subfamily.</text>
</comment>
<dbReference type="RefSeq" id="WP_262066485.1">
    <property type="nucleotide sequence ID" value="NZ_JAMXOD010000013.1"/>
</dbReference>
<sequence length="212" mass="23150">MKLQLAIDDLSMEEALKLTDSILEYIDIIEMGSPFLMEYGMEAVRSFKNRYPEKEILADLKIMDAGFFEAELAFRAGADYATVLGVTDLLTIQGCQDAAEQYGRKIYVDMICVPDIPTRMKAIEEIGVFGISVHTGVDQQAAGRSAIDDLKLMLEHRQKAEISVAGGIHSGTIQSYIDAGADVVISGGGICHSENPRLEAAKIAKCIAERTK</sequence>
<gene>
    <name evidence="8" type="primary">hxlA</name>
    <name evidence="8" type="ORF">NK125_09745</name>
</gene>
<dbReference type="SUPFAM" id="SSF51366">
    <property type="entry name" value="Ribulose-phoshate binding barrel"/>
    <property type="match status" value="1"/>
</dbReference>
<dbReference type="InterPro" id="IPR017553">
    <property type="entry name" value="3-hexulose-6-phosphate_synth"/>
</dbReference>
<keyword evidence="5 8" id="KW-0456">Lyase</keyword>
<evidence type="ECO:0000256" key="6">
    <source>
        <dbReference type="ARBA" id="ARBA00023277"/>
    </source>
</evidence>
<comment type="pathway">
    <text evidence="2">One-carbon metabolism; formaldehyde assimilation via RuMP pathway; D-fructose 6-phosphate from D-ribulose 5-phosphate and formaldehyde: step 1/2.</text>
</comment>
<dbReference type="InterPro" id="IPR013785">
    <property type="entry name" value="Aldolase_TIM"/>
</dbReference>
<dbReference type="PANTHER" id="PTHR35039">
    <property type="entry name" value="3-KETO-L-GULONATE-6-PHOSPHATE DECARBOXYLASE SGBH-RELATED"/>
    <property type="match status" value="1"/>
</dbReference>
<comment type="caution">
    <text evidence="8">The sequence shown here is derived from an EMBL/GenBank/DDBJ whole genome shotgun (WGS) entry which is preliminary data.</text>
</comment>
<reference evidence="8 9" key="1">
    <citation type="journal article" date="2022" name="Genome Biol. Evol.">
        <title>Host diet, physiology and behaviors set the stage for Lachnospiraceae cladogenesis.</title>
        <authorList>
            <person name="Vera-Ponce De Leon A."/>
            <person name="Schneider M."/>
            <person name="Jahnes B.C."/>
            <person name="Sadowski V."/>
            <person name="Camuy-Velez L.A."/>
            <person name="Duan J."/>
            <person name="Sabree Z.L."/>
        </authorList>
    </citation>
    <scope>NUCLEOTIDE SEQUENCE [LARGE SCALE GENOMIC DNA]</scope>
    <source>
        <strain evidence="8 9">PAL113</strain>
    </source>
</reference>
<evidence type="ECO:0000256" key="5">
    <source>
        <dbReference type="ARBA" id="ARBA00023239"/>
    </source>
</evidence>
<dbReference type="InterPro" id="IPR001754">
    <property type="entry name" value="OMPdeCOase_dom"/>
</dbReference>
<evidence type="ECO:0000256" key="4">
    <source>
        <dbReference type="ARBA" id="ARBA00012890"/>
    </source>
</evidence>
<evidence type="ECO:0000256" key="2">
    <source>
        <dbReference type="ARBA" id="ARBA00005014"/>
    </source>
</evidence>
<comment type="catalytic activity">
    <reaction evidence="1">
        <text>D-ribulose 5-phosphate + formaldehyde = D-arabino-hex-3-ulose 6-phosphate</text>
        <dbReference type="Rhea" id="RHEA:25201"/>
        <dbReference type="ChEBI" id="CHEBI:16842"/>
        <dbReference type="ChEBI" id="CHEBI:58121"/>
        <dbReference type="ChEBI" id="CHEBI:58542"/>
        <dbReference type="EC" id="4.1.2.43"/>
    </reaction>
</comment>
<dbReference type="PANTHER" id="PTHR35039:SF3">
    <property type="entry name" value="3-KETO-L-GULONATE-6-PHOSPHATE DECARBOXYLASE SGBH-RELATED"/>
    <property type="match status" value="1"/>
</dbReference>
<accession>A0ABT1EA47</accession>
<dbReference type="Proteomes" id="UP001523566">
    <property type="component" value="Unassembled WGS sequence"/>
</dbReference>
<dbReference type="EC" id="4.1.2.43" evidence="4"/>
<evidence type="ECO:0000313" key="9">
    <source>
        <dbReference type="Proteomes" id="UP001523566"/>
    </source>
</evidence>
<protein>
    <recommendedName>
        <fullName evidence="4">3-hexulose-6-phosphate synthase</fullName>
        <ecNumber evidence="4">4.1.2.43</ecNumber>
    </recommendedName>
</protein>
<dbReference type="InterPro" id="IPR011060">
    <property type="entry name" value="RibuloseP-bd_barrel"/>
</dbReference>
<dbReference type="GO" id="GO:0043801">
    <property type="term" value="F:hexulose-6-phosphate synthase activity"/>
    <property type="evidence" value="ECO:0007669"/>
    <property type="project" value="UniProtKB-EC"/>
</dbReference>
<feature type="domain" description="Orotidine 5'-phosphate decarboxylase" evidence="7">
    <location>
        <begin position="2"/>
        <end position="203"/>
    </location>
</feature>